<evidence type="ECO:0000256" key="6">
    <source>
        <dbReference type="SAM" id="Phobius"/>
    </source>
</evidence>
<accession>A0A1T4TH89</accession>
<keyword evidence="6" id="KW-0812">Transmembrane</keyword>
<dbReference type="InterPro" id="IPR002123">
    <property type="entry name" value="Plipid/glycerol_acylTrfase"/>
</dbReference>
<keyword evidence="9" id="KW-1185">Reference proteome</keyword>
<dbReference type="OrthoDB" id="9803035at2"/>
<protein>
    <submittedName>
        <fullName evidence="8">1-acyl-sn-glycerol-3-phosphate acyltransferase</fullName>
    </submittedName>
</protein>
<evidence type="ECO:0000256" key="4">
    <source>
        <dbReference type="ARBA" id="ARBA00023098"/>
    </source>
</evidence>
<dbReference type="SMART" id="SM00563">
    <property type="entry name" value="PlsC"/>
    <property type="match status" value="1"/>
</dbReference>
<evidence type="ECO:0000259" key="7">
    <source>
        <dbReference type="SMART" id="SM00563"/>
    </source>
</evidence>
<proteinExistence type="predicted"/>
<keyword evidence="5 8" id="KW-0012">Acyltransferase</keyword>
<keyword evidence="4" id="KW-0443">Lipid metabolism</keyword>
<dbReference type="PANTHER" id="PTHR10434">
    <property type="entry name" value="1-ACYL-SN-GLYCEROL-3-PHOSPHATE ACYLTRANSFERASE"/>
    <property type="match status" value="1"/>
</dbReference>
<evidence type="ECO:0000313" key="8">
    <source>
        <dbReference type="EMBL" id="SKA39823.1"/>
    </source>
</evidence>
<keyword evidence="6" id="KW-0472">Membrane</keyword>
<dbReference type="GO" id="GO:0003841">
    <property type="term" value="F:1-acylglycerol-3-phosphate O-acyltransferase activity"/>
    <property type="evidence" value="ECO:0007669"/>
    <property type="project" value="TreeGrafter"/>
</dbReference>
<dbReference type="RefSeq" id="WP_078671885.1">
    <property type="nucleotide sequence ID" value="NZ_FUWZ01000005.1"/>
</dbReference>
<dbReference type="SUPFAM" id="SSF69593">
    <property type="entry name" value="Glycerol-3-phosphate (1)-acyltransferase"/>
    <property type="match status" value="1"/>
</dbReference>
<keyword evidence="6" id="KW-1133">Transmembrane helix</keyword>
<dbReference type="CDD" id="cd07989">
    <property type="entry name" value="LPLAT_AGPAT-like"/>
    <property type="match status" value="1"/>
</dbReference>
<name>A0A1T4TH89_9BACT</name>
<organism evidence="8 9">
    <name type="scientific">Chitinophaga eiseniae</name>
    <dbReference type="NCBI Taxonomy" id="634771"/>
    <lineage>
        <taxon>Bacteria</taxon>
        <taxon>Pseudomonadati</taxon>
        <taxon>Bacteroidota</taxon>
        <taxon>Chitinophagia</taxon>
        <taxon>Chitinophagales</taxon>
        <taxon>Chitinophagaceae</taxon>
        <taxon>Chitinophaga</taxon>
    </lineage>
</organism>
<keyword evidence="3 8" id="KW-0808">Transferase</keyword>
<feature type="transmembrane region" description="Helical" evidence="6">
    <location>
        <begin position="45"/>
        <end position="65"/>
    </location>
</feature>
<feature type="domain" description="Phospholipid/glycerol acyltransferase" evidence="7">
    <location>
        <begin position="80"/>
        <end position="194"/>
    </location>
</feature>
<keyword evidence="2" id="KW-0444">Lipid biosynthesis</keyword>
<dbReference type="Proteomes" id="UP000190367">
    <property type="component" value="Unassembled WGS sequence"/>
</dbReference>
<comment type="pathway">
    <text evidence="1">Lipid metabolism.</text>
</comment>
<evidence type="ECO:0000256" key="2">
    <source>
        <dbReference type="ARBA" id="ARBA00022516"/>
    </source>
</evidence>
<feature type="transmembrane region" description="Helical" evidence="6">
    <location>
        <begin position="12"/>
        <end position="33"/>
    </location>
</feature>
<dbReference type="Pfam" id="PF01553">
    <property type="entry name" value="Acyltransferase"/>
    <property type="match status" value="1"/>
</dbReference>
<dbReference type="STRING" id="634771.SAMN04488128_10568"/>
<evidence type="ECO:0000313" key="9">
    <source>
        <dbReference type="Proteomes" id="UP000190367"/>
    </source>
</evidence>
<gene>
    <name evidence="8" type="ORF">SAMN04488128_10568</name>
</gene>
<dbReference type="GO" id="GO:0006654">
    <property type="term" value="P:phosphatidic acid biosynthetic process"/>
    <property type="evidence" value="ECO:0007669"/>
    <property type="project" value="TreeGrafter"/>
</dbReference>
<evidence type="ECO:0000256" key="1">
    <source>
        <dbReference type="ARBA" id="ARBA00005189"/>
    </source>
</evidence>
<reference evidence="9" key="1">
    <citation type="submission" date="2017-02" db="EMBL/GenBank/DDBJ databases">
        <authorList>
            <person name="Varghese N."/>
            <person name="Submissions S."/>
        </authorList>
    </citation>
    <scope>NUCLEOTIDE SEQUENCE [LARGE SCALE GENOMIC DNA]</scope>
    <source>
        <strain evidence="9">DSM 22224</strain>
    </source>
</reference>
<evidence type="ECO:0000256" key="3">
    <source>
        <dbReference type="ARBA" id="ARBA00022679"/>
    </source>
</evidence>
<sequence length="257" mass="29096">MNFLLKPLRVIYVVYAAIVFLSIMFLILPPIFLASLLGKEKGGNIIFYFLRFWAHVWFPAVGMRVTRKYDGGKEKDKEPCIYVVNHRSYLDAAIAVKVMRLPFRPLGKVEMAKIPAFGFIYKNSVVSVDRSNAAARARSVREMMSALKAGISILVFPEGTTNESNEPLRPFHNGAFRMAIEMQIPIKPVLYVDAGDRLPHSGPMHLNPGKCRVVFLPAIPVAGLTLDDINTLKQQTYDIMDRELRKYRHYPTLQPVG</sequence>
<dbReference type="AlphaFoldDB" id="A0A1T4TH89"/>
<dbReference type="EMBL" id="FUWZ01000005">
    <property type="protein sequence ID" value="SKA39823.1"/>
    <property type="molecule type" value="Genomic_DNA"/>
</dbReference>
<dbReference type="PANTHER" id="PTHR10434:SF64">
    <property type="entry name" value="1-ACYL-SN-GLYCEROL-3-PHOSPHATE ACYLTRANSFERASE-RELATED"/>
    <property type="match status" value="1"/>
</dbReference>
<evidence type="ECO:0000256" key="5">
    <source>
        <dbReference type="ARBA" id="ARBA00023315"/>
    </source>
</evidence>